<evidence type="ECO:0008006" key="3">
    <source>
        <dbReference type="Google" id="ProtNLM"/>
    </source>
</evidence>
<dbReference type="OrthoDB" id="9808779at2"/>
<dbReference type="EMBL" id="ADCY02000024">
    <property type="protein sequence ID" value="EFG30940.2"/>
    <property type="molecule type" value="Genomic_DNA"/>
</dbReference>
<evidence type="ECO:0000313" key="2">
    <source>
        <dbReference type="Proteomes" id="UP000017813"/>
    </source>
</evidence>
<keyword evidence="2" id="KW-1185">Reference proteome</keyword>
<dbReference type="eggNOG" id="COG2017">
    <property type="taxonomic scope" value="Bacteria"/>
</dbReference>
<protein>
    <recommendedName>
        <fullName evidence="3">Aldose 1-epimerase</fullName>
    </recommendedName>
</protein>
<organism evidence="1 2">
    <name type="scientific">Simonsiella muelleri ATCC 29453</name>
    <dbReference type="NCBI Taxonomy" id="641147"/>
    <lineage>
        <taxon>Bacteria</taxon>
        <taxon>Pseudomonadati</taxon>
        <taxon>Pseudomonadota</taxon>
        <taxon>Betaproteobacteria</taxon>
        <taxon>Neisseriales</taxon>
        <taxon>Neisseriaceae</taxon>
        <taxon>Simonsiella</taxon>
    </lineage>
</organism>
<proteinExistence type="predicted"/>
<dbReference type="InterPro" id="IPR008183">
    <property type="entry name" value="Aldose_1/G6P_1-epimerase"/>
</dbReference>
<dbReference type="GO" id="GO:0006006">
    <property type="term" value="P:glucose metabolic process"/>
    <property type="evidence" value="ECO:0007669"/>
    <property type="project" value="TreeGrafter"/>
</dbReference>
<reference evidence="1 2" key="1">
    <citation type="submission" date="2010-03" db="EMBL/GenBank/DDBJ databases">
        <authorList>
            <consortium name="The Broad Institute Genome Sequencing Platform"/>
            <person name="Ward D."/>
            <person name="Earl A."/>
            <person name="Feldgarden M."/>
            <person name="Gevers D."/>
            <person name="Young S."/>
            <person name="Zeng Q."/>
            <person name="Koehrsen M."/>
            <person name="Alvarado L."/>
            <person name="Berlin A.M."/>
            <person name="Borenstein D."/>
            <person name="Chapman S.B."/>
            <person name="Chen Z."/>
            <person name="Engels R."/>
            <person name="Freedman E."/>
            <person name="Gellesch M."/>
            <person name="Goldberg J."/>
            <person name="Griggs A."/>
            <person name="Gujja S."/>
            <person name="Heilman E.R."/>
            <person name="Heiman D.I."/>
            <person name="Hepburn T.A."/>
            <person name="Howarth C."/>
            <person name="Jen D."/>
            <person name="Larson L."/>
            <person name="Mehta T."/>
            <person name="Park D."/>
            <person name="Pearson M."/>
            <person name="Richards J."/>
            <person name="Roberts A."/>
            <person name="Saif S."/>
            <person name="Shea T.D."/>
            <person name="Shenoy N."/>
            <person name="Sisk P."/>
            <person name="Stolte C."/>
            <person name="Sykes S.N."/>
            <person name="Walk T."/>
            <person name="White J."/>
            <person name="Yandava C."/>
            <person name="Izard J."/>
            <person name="Baranova O.V."/>
            <person name="Blanton J.M."/>
            <person name="Tanner A.C."/>
            <person name="Dewhirst F."/>
            <person name="Haas B."/>
            <person name="Nusbaum C."/>
            <person name="Birren B."/>
        </authorList>
    </citation>
    <scope>NUCLEOTIDE SEQUENCE [LARGE SCALE GENOMIC DNA]</scope>
    <source>
        <strain evidence="1 2">ATCC 29453</strain>
    </source>
</reference>
<dbReference type="STRING" id="641147.HMPREF9021_01168"/>
<dbReference type="InterPro" id="IPR011013">
    <property type="entry name" value="Gal_mutarotase_sf_dom"/>
</dbReference>
<name>V9HM79_9NEIS</name>
<dbReference type="SUPFAM" id="SSF74650">
    <property type="entry name" value="Galactose mutarotase-like"/>
    <property type="match status" value="1"/>
</dbReference>
<evidence type="ECO:0000313" key="1">
    <source>
        <dbReference type="EMBL" id="EFG30940.2"/>
    </source>
</evidence>
<dbReference type="HOGENOM" id="CLU_052486_1_0_4"/>
<gene>
    <name evidence="1" type="ORF">HMPREF9021_01168</name>
</gene>
<dbReference type="PANTHER" id="PTHR10091">
    <property type="entry name" value="ALDOSE-1-EPIMERASE"/>
    <property type="match status" value="1"/>
</dbReference>
<dbReference type="KEGG" id="smur:BWP33_04445"/>
<dbReference type="GO" id="GO:0030246">
    <property type="term" value="F:carbohydrate binding"/>
    <property type="evidence" value="ECO:0007669"/>
    <property type="project" value="InterPro"/>
</dbReference>
<sequence>MYSIELKQESIMLLSSTHRAEIYRYGGLLNCFEINKIDGNWWNVVDAFSSPADARANLINGFHSAKLSPYACRMRLGKYEFSGKSYHCSKHTLGKHAIHGLMYDANFVLEQSHHDEHQAWVIIRADYMRDDVGYPFNYQLKIKYLLDESGLSITTEAINTGKTALPIMDGWHPYFTLGGKVDDWTLQINSTQQLEFNSELLPTGKLLSDERFQAAYSLKNVQLDNSFVLKNHEVASCVLQNQALKFSIFAESSYPYLQVYIPPERDSIAIENLSAAPDSFNNKMGLVVLESGEIQVFSTRYVLQNQ</sequence>
<dbReference type="GO" id="GO:0033499">
    <property type="term" value="P:galactose catabolic process via UDP-galactose, Leloir pathway"/>
    <property type="evidence" value="ECO:0007669"/>
    <property type="project" value="TreeGrafter"/>
</dbReference>
<dbReference type="AlphaFoldDB" id="V9HM79"/>
<accession>V9HM79</accession>
<dbReference type="Pfam" id="PF01263">
    <property type="entry name" value="Aldose_epim"/>
    <property type="match status" value="1"/>
</dbReference>
<dbReference type="GO" id="GO:0004034">
    <property type="term" value="F:aldose 1-epimerase activity"/>
    <property type="evidence" value="ECO:0007669"/>
    <property type="project" value="TreeGrafter"/>
</dbReference>
<dbReference type="PANTHER" id="PTHR10091:SF0">
    <property type="entry name" value="GALACTOSE MUTAROTASE"/>
    <property type="match status" value="1"/>
</dbReference>
<dbReference type="Gene3D" id="2.70.98.10">
    <property type="match status" value="1"/>
</dbReference>
<reference evidence="1 2" key="2">
    <citation type="submission" date="2011-10" db="EMBL/GenBank/DDBJ databases">
        <title>The Genome Sequence of Simonsiella muelleri ATCC 29453.</title>
        <authorList>
            <consortium name="The Broad Institute Genome Sequencing Platform"/>
            <consortium name="The Broad Institute Genome Sequencing Center for Infectious Disease"/>
            <person name="Earl A."/>
            <person name="Ward D."/>
            <person name="Feldgarden M."/>
            <person name="Gevers D."/>
            <person name="Izard J."/>
            <person name="Baranova O.V."/>
            <person name="Blanton J.M."/>
            <person name="Tanner A.C."/>
            <person name="Dewhirst F."/>
            <person name="Young S.K."/>
            <person name="Zeng Q."/>
            <person name="Gargeya S."/>
            <person name="Fitzgerald M."/>
            <person name="Haas B."/>
            <person name="Abouelleil A."/>
            <person name="Alvarado L."/>
            <person name="Arachchi H.M."/>
            <person name="Berlin A."/>
            <person name="Brown A."/>
            <person name="Chapman S.B."/>
            <person name="Chen Z."/>
            <person name="Dunbar C."/>
            <person name="Freedman E."/>
            <person name="Gearin G."/>
            <person name="Goldberg J."/>
            <person name="Griggs A."/>
            <person name="Gujja S."/>
            <person name="Heiman D."/>
            <person name="Howarth C."/>
            <person name="Larson L."/>
            <person name="Lui A."/>
            <person name="MacDonald P.J.P."/>
            <person name="Montmayeur A."/>
            <person name="Murphy C."/>
            <person name="Neiman D."/>
            <person name="Pearson M."/>
            <person name="Priest M."/>
            <person name="Roberts A."/>
            <person name="Saif S."/>
            <person name="Shea T."/>
            <person name="Shenoy N."/>
            <person name="Sisk P."/>
            <person name="Stolte C."/>
            <person name="Sykes S."/>
            <person name="Wortman J."/>
            <person name="Nusbaum C."/>
            <person name="Birren B."/>
        </authorList>
    </citation>
    <scope>NUCLEOTIDE SEQUENCE [LARGE SCALE GENOMIC DNA]</scope>
    <source>
        <strain evidence="1 2">ATCC 29453</strain>
    </source>
</reference>
<comment type="caution">
    <text evidence="1">The sequence shown here is derived from an EMBL/GenBank/DDBJ whole genome shotgun (WGS) entry which is preliminary data.</text>
</comment>
<dbReference type="InterPro" id="IPR014718">
    <property type="entry name" value="GH-type_carb-bd"/>
</dbReference>
<dbReference type="Proteomes" id="UP000017813">
    <property type="component" value="Unassembled WGS sequence"/>
</dbReference>
<dbReference type="CDD" id="cd01081">
    <property type="entry name" value="Aldose_epim"/>
    <property type="match status" value="1"/>
</dbReference>
<dbReference type="RefSeq" id="WP_002641761.1">
    <property type="nucleotide sequence ID" value="NZ_CP019448.1"/>
</dbReference>